<dbReference type="EMBL" id="JBHSWV010000179">
    <property type="protein sequence ID" value="MFC6765735.1"/>
    <property type="molecule type" value="Genomic_DNA"/>
</dbReference>
<evidence type="ECO:0000313" key="3">
    <source>
        <dbReference type="Proteomes" id="UP001596383"/>
    </source>
</evidence>
<proteinExistence type="predicted"/>
<name>A0ABD5SKC5_9EURY</name>
<evidence type="ECO:0000259" key="1">
    <source>
        <dbReference type="Pfam" id="PF24035"/>
    </source>
</evidence>
<dbReference type="AlphaFoldDB" id="A0ABD5SKC5"/>
<accession>A0ABD5SKC5</accession>
<organism evidence="2 3">
    <name type="scientific">Natrinema soli</name>
    <dbReference type="NCBI Taxonomy" id="1930624"/>
    <lineage>
        <taxon>Archaea</taxon>
        <taxon>Methanobacteriati</taxon>
        <taxon>Methanobacteriota</taxon>
        <taxon>Stenosarchaea group</taxon>
        <taxon>Halobacteria</taxon>
        <taxon>Halobacteriales</taxon>
        <taxon>Natrialbaceae</taxon>
        <taxon>Natrinema</taxon>
    </lineage>
</organism>
<reference evidence="2 3" key="1">
    <citation type="journal article" date="2019" name="Int. J. Syst. Evol. Microbiol.">
        <title>The Global Catalogue of Microorganisms (GCM) 10K type strain sequencing project: providing services to taxonomists for standard genome sequencing and annotation.</title>
        <authorList>
            <consortium name="The Broad Institute Genomics Platform"/>
            <consortium name="The Broad Institute Genome Sequencing Center for Infectious Disease"/>
            <person name="Wu L."/>
            <person name="Ma J."/>
        </authorList>
    </citation>
    <scope>NUCLEOTIDE SEQUENCE [LARGE SCALE GENOMIC DNA]</scope>
    <source>
        <strain evidence="2 3">LMG 29247</strain>
    </source>
</reference>
<protein>
    <recommendedName>
        <fullName evidence="1">DUF7344 domain-containing protein</fullName>
    </recommendedName>
</protein>
<dbReference type="Proteomes" id="UP001596383">
    <property type="component" value="Unassembled WGS sequence"/>
</dbReference>
<comment type="caution">
    <text evidence="2">The sequence shown here is derived from an EMBL/GenBank/DDBJ whole genome shotgun (WGS) entry which is preliminary data.</text>
</comment>
<dbReference type="InterPro" id="IPR055768">
    <property type="entry name" value="DUF7344"/>
</dbReference>
<dbReference type="Pfam" id="PF24035">
    <property type="entry name" value="DUF7344"/>
    <property type="match status" value="1"/>
</dbReference>
<dbReference type="InterPro" id="IPR036388">
    <property type="entry name" value="WH-like_DNA-bd_sf"/>
</dbReference>
<sequence>MSNLQQAQASINSVFEGFAHHRRRYALRELRRHANPMELADLADELAVRENETPLTDVPADEVKRIYMSLYHTHIPKLEAADLVRYNQEQDSVALAEQAEYIEQHQEYLTID</sequence>
<dbReference type="Gene3D" id="1.10.10.10">
    <property type="entry name" value="Winged helix-like DNA-binding domain superfamily/Winged helix DNA-binding domain"/>
    <property type="match status" value="1"/>
</dbReference>
<dbReference type="RefSeq" id="WP_273738751.1">
    <property type="nucleotide sequence ID" value="NZ_JAQIVI010000179.1"/>
</dbReference>
<feature type="domain" description="DUF7344" evidence="1">
    <location>
        <begin position="16"/>
        <end position="93"/>
    </location>
</feature>
<gene>
    <name evidence="2" type="ORF">ACFQE6_12255</name>
</gene>
<evidence type="ECO:0000313" key="2">
    <source>
        <dbReference type="EMBL" id="MFC6765735.1"/>
    </source>
</evidence>
<keyword evidence="3" id="KW-1185">Reference proteome</keyword>